<keyword evidence="2" id="KW-1185">Reference proteome</keyword>
<sequence length="134" mass="15014">MRSFTLEQDPISYASPLLEELAEAWPRPQTLVMQPHLDLYHECLPLLADLLYLARRCSALREVDVEFEPASDAWRWHAPGKPAPDVPSSMQTTYTEPAAAPAVATFLDRYSLNAWLSGEVNADELVHCSVGYVN</sequence>
<gene>
    <name evidence="1" type="ORF">PsYK624_141150</name>
</gene>
<dbReference type="Proteomes" id="UP000703269">
    <property type="component" value="Unassembled WGS sequence"/>
</dbReference>
<name>A0A9P3GL75_9APHY</name>
<accession>A0A9P3GL75</accession>
<organism evidence="1 2">
    <name type="scientific">Phanerochaete sordida</name>
    <dbReference type="NCBI Taxonomy" id="48140"/>
    <lineage>
        <taxon>Eukaryota</taxon>
        <taxon>Fungi</taxon>
        <taxon>Dikarya</taxon>
        <taxon>Basidiomycota</taxon>
        <taxon>Agaricomycotina</taxon>
        <taxon>Agaricomycetes</taxon>
        <taxon>Polyporales</taxon>
        <taxon>Phanerochaetaceae</taxon>
        <taxon>Phanerochaete</taxon>
    </lineage>
</organism>
<proteinExistence type="predicted"/>
<dbReference type="EMBL" id="BPQB01000078">
    <property type="protein sequence ID" value="GJE97893.1"/>
    <property type="molecule type" value="Genomic_DNA"/>
</dbReference>
<evidence type="ECO:0000313" key="1">
    <source>
        <dbReference type="EMBL" id="GJE97893.1"/>
    </source>
</evidence>
<reference evidence="1 2" key="1">
    <citation type="submission" date="2021-08" db="EMBL/GenBank/DDBJ databases">
        <title>Draft Genome Sequence of Phanerochaete sordida strain YK-624.</title>
        <authorList>
            <person name="Mori T."/>
            <person name="Dohra H."/>
            <person name="Suzuki T."/>
            <person name="Kawagishi H."/>
            <person name="Hirai H."/>
        </authorList>
    </citation>
    <scope>NUCLEOTIDE SEQUENCE [LARGE SCALE GENOMIC DNA]</scope>
    <source>
        <strain evidence="1 2">YK-624</strain>
    </source>
</reference>
<protein>
    <submittedName>
        <fullName evidence="1">Uncharacterized protein</fullName>
    </submittedName>
</protein>
<dbReference type="AlphaFoldDB" id="A0A9P3GL75"/>
<evidence type="ECO:0000313" key="2">
    <source>
        <dbReference type="Proteomes" id="UP000703269"/>
    </source>
</evidence>
<comment type="caution">
    <text evidence="1">The sequence shown here is derived from an EMBL/GenBank/DDBJ whole genome shotgun (WGS) entry which is preliminary data.</text>
</comment>